<dbReference type="EMBL" id="RQGP01000010">
    <property type="protein sequence ID" value="TGL94054.1"/>
    <property type="molecule type" value="Genomic_DNA"/>
</dbReference>
<dbReference type="AlphaFoldDB" id="A0A4Z1A610"/>
<accession>A0A4Z1A610</accession>
<dbReference type="PROSITE" id="PS51257">
    <property type="entry name" value="PROKAR_LIPOPROTEIN"/>
    <property type="match status" value="1"/>
</dbReference>
<dbReference type="Proteomes" id="UP000298263">
    <property type="component" value="Unassembled WGS sequence"/>
</dbReference>
<dbReference type="RefSeq" id="WP_135587640.1">
    <property type="nucleotide sequence ID" value="NZ_RQGO01000019.1"/>
</dbReference>
<organism evidence="1 2">
    <name type="scientific">Leptospira congkakensis</name>
    <dbReference type="NCBI Taxonomy" id="2484932"/>
    <lineage>
        <taxon>Bacteria</taxon>
        <taxon>Pseudomonadati</taxon>
        <taxon>Spirochaetota</taxon>
        <taxon>Spirochaetia</taxon>
        <taxon>Leptospirales</taxon>
        <taxon>Leptospiraceae</taxon>
        <taxon>Leptospira</taxon>
    </lineage>
</organism>
<sequence length="239" mass="26982">MNKKYILILIPTLLLACRSTMFKCAEENKCSNNQGKYVSTTDFKDSYEGNTKVSPVFNFWVERILPFGYGKIIYKQDQPGYIRKESQLDSYDGEWNWVLDNARVDYLSVYHGLGKLYIKDGSIIETEWDKGNHKVGSAGKITFKDGRSISGTWNKFFLCSGNCINGNGSWSSGYGSWIQSGIFTDGSLNGFGTEETNEYIFKGIFTKSAKTSGKVKCKVEKPECLKSIPKGFHSILEFE</sequence>
<evidence type="ECO:0000313" key="1">
    <source>
        <dbReference type="EMBL" id="TGL94054.1"/>
    </source>
</evidence>
<dbReference type="Gene3D" id="2.20.110.10">
    <property type="entry name" value="Histone H3 K4-specific methyltransferase SET7/9 N-terminal domain"/>
    <property type="match status" value="1"/>
</dbReference>
<dbReference type="OrthoDB" id="344396at2"/>
<gene>
    <name evidence="1" type="ORF">EHQ69_06185</name>
</gene>
<name>A0A4Z1A610_9LEPT</name>
<protein>
    <submittedName>
        <fullName evidence="1">Uncharacterized protein</fullName>
    </submittedName>
</protein>
<keyword evidence="2" id="KW-1185">Reference proteome</keyword>
<evidence type="ECO:0000313" key="2">
    <source>
        <dbReference type="Proteomes" id="UP000298263"/>
    </source>
</evidence>
<reference evidence="1" key="1">
    <citation type="journal article" date="2019" name="PLoS Negl. Trop. Dis.">
        <title>Revisiting the worldwide diversity of Leptospira species in the environment.</title>
        <authorList>
            <person name="Vincent A.T."/>
            <person name="Schiettekatte O."/>
            <person name="Bourhy P."/>
            <person name="Veyrier F.J."/>
            <person name="Picardeau M."/>
        </authorList>
    </citation>
    <scope>NUCLEOTIDE SEQUENCE [LARGE SCALE GENOMIC DNA]</scope>
    <source>
        <strain evidence="1">201702422</strain>
    </source>
</reference>
<comment type="caution">
    <text evidence="1">The sequence shown here is derived from an EMBL/GenBank/DDBJ whole genome shotgun (WGS) entry which is preliminary data.</text>
</comment>
<proteinExistence type="predicted"/>